<dbReference type="Pfam" id="PF12739">
    <property type="entry name" value="TRAPPC-Trs85"/>
    <property type="match status" value="1"/>
</dbReference>
<reference evidence="3" key="2">
    <citation type="submission" date="2022-03" db="EMBL/GenBank/DDBJ databases">
        <title>Draft title - Genomic analysis of global carrot germplasm unveils the trajectory of domestication and the origin of high carotenoid orange carrot.</title>
        <authorList>
            <person name="Iorizzo M."/>
            <person name="Ellison S."/>
            <person name="Senalik D."/>
            <person name="Macko-Podgorni A."/>
            <person name="Grzebelus D."/>
            <person name="Bostan H."/>
            <person name="Rolling W."/>
            <person name="Curaba J."/>
            <person name="Simon P."/>
        </authorList>
    </citation>
    <scope>NUCLEOTIDE SEQUENCE</scope>
    <source>
        <tissue evidence="3">Leaf</tissue>
    </source>
</reference>
<evidence type="ECO:0000259" key="2">
    <source>
        <dbReference type="Pfam" id="PF24545"/>
    </source>
</evidence>
<dbReference type="PANTHER" id="PTHR12975:SF6">
    <property type="entry name" value="TRAFFICKING PROTEIN PARTICLE COMPLEX SUBUNIT 8"/>
    <property type="match status" value="1"/>
</dbReference>
<feature type="domain" description="TPPC8 C-terminal Ig-like" evidence="1">
    <location>
        <begin position="1121"/>
        <end position="1250"/>
    </location>
</feature>
<evidence type="ECO:0000313" key="3">
    <source>
        <dbReference type="EMBL" id="WOH06237.1"/>
    </source>
</evidence>
<dbReference type="Proteomes" id="UP000077755">
    <property type="component" value="Chromosome 6"/>
</dbReference>
<dbReference type="InterPro" id="IPR057651">
    <property type="entry name" value="Ig_TPPC8_C"/>
</dbReference>
<dbReference type="Pfam" id="PF24542">
    <property type="entry name" value="Ig_TPPC8_C"/>
    <property type="match status" value="1"/>
</dbReference>
<keyword evidence="4" id="KW-1185">Reference proteome</keyword>
<evidence type="ECO:0000313" key="4">
    <source>
        <dbReference type="Proteomes" id="UP000077755"/>
    </source>
</evidence>
<dbReference type="SUPFAM" id="SSF48452">
    <property type="entry name" value="TPR-like"/>
    <property type="match status" value="1"/>
</dbReference>
<gene>
    <name evidence="3" type="ORF">DCAR_0625660</name>
</gene>
<organism evidence="3 4">
    <name type="scientific">Daucus carota subsp. sativus</name>
    <name type="common">Carrot</name>
    <dbReference type="NCBI Taxonomy" id="79200"/>
    <lineage>
        <taxon>Eukaryota</taxon>
        <taxon>Viridiplantae</taxon>
        <taxon>Streptophyta</taxon>
        <taxon>Embryophyta</taxon>
        <taxon>Tracheophyta</taxon>
        <taxon>Spermatophyta</taxon>
        <taxon>Magnoliopsida</taxon>
        <taxon>eudicotyledons</taxon>
        <taxon>Gunneridae</taxon>
        <taxon>Pentapetalae</taxon>
        <taxon>asterids</taxon>
        <taxon>campanulids</taxon>
        <taxon>Apiales</taxon>
        <taxon>Apiaceae</taxon>
        <taxon>Apioideae</taxon>
        <taxon>Scandiceae</taxon>
        <taxon>Daucinae</taxon>
        <taxon>Daucus</taxon>
        <taxon>Daucus sect. Daucus</taxon>
    </lineage>
</organism>
<protein>
    <recommendedName>
        <fullName evidence="5">Trafficking protein particle complex subunit 8</fullName>
    </recommendedName>
</protein>
<name>A0AAF0XFM7_DAUCS</name>
<dbReference type="InterPro" id="IPR011990">
    <property type="entry name" value="TPR-like_helical_dom_sf"/>
</dbReference>
<dbReference type="InterPro" id="IPR058541">
    <property type="entry name" value="Ig_TPPC8_1st"/>
</dbReference>
<accession>A0AAF0XFM7</accession>
<dbReference type="InterPro" id="IPR024420">
    <property type="entry name" value="TRAPP_III_complex_Trs85"/>
</dbReference>
<sequence length="1282" mass="144394">MDPVHSPLGRMLLDEITPVLMIISTPLAEETAQKNGLTFLEMLSPFCSFNNIDVPVRTASDQPYRLRKFKLRIVYASDVRQPDIEVARKRLKQVITSAGEMEQSDLFLDPPPIESVLNTSQPECMPTWFQYFNEELVRTVSFSDHEAFDHPVACLLVVSSNDEEPLSRFADMYNTNQLPPMFNDGSMDPKILKHFLLLHDKQNGSAEKATKVLTGMRSTFGLHDCRLLCINSSRDGLVDHQENLWAPYKSGASANQHLGGFLSSDDLDELRNAMQDLSSNFIIPQMEQRIRVLNQQVSATRKGFRNQIKNLWWRKGKDDAADSSSGSMYTFTSIESQIRVLADFAFMLQDYELALSNYRLLSTDYKLDKAWKQYAGVQEMMGLTYFMLDQSRKEAEYCMENAFHTYLRIGSAGMRNATRCGLWWAEMLKTRDQCKDAAAVYFRISGEEPLHSAVMLEQASYCYLFANPPMLRKYGFHLILSGDLYKKCDQIKHAIRTYRGALSVFKGTEWSHIRDHVHFHIGKWYAFLDTFDVAIKNMLEILACGHQSKATQELFLKDFFQIVQKTGKTFEVLKLQLPVIDIPSLKVFFEDRRTYASLADASAKESLWQSLEEDMVPSASAALLSGNKSSWLQVQTMVLPTKTKDTNVCVAGEAIAVDIGFRNPLQISLSVSCISLICEHSSSSEEGEKAETSFSTQRGHNAFMELSSATTLFTATEVDVSLGGGETILVQLKVTPRVEGALKIVGVRWKLSGSVVGFYNFQSEMPNKKTTKGRRKAKQSPFDNLSFLVIKSLPKLESFIHHLPKTVSAGDLQRLTLELRNPSEIPVKNMKMKISHPRFLRVGSPEVLGMEFPACLEKKASNAKCDEDVKSKASDKLFFFPKDTEIHCKTPLLWPLWLWAATPGKFSFYMSIYYETGDISSIIKYRTLRIHHILEVLPSLDVSFQISPCPSKLQEYLVRLNIVNQTRLESFKLHQLSAVGKEWELSLFQPIDTIFPTGVLMAGQALSCFFKLKNLRTTEDEVSSLEASEGASMRLNHGSNEPVFDMCSSPLFEFHRHERVCQRAYEQQEQQTVDFILISRPQRSNNSLEQTQTNSFDIAAHYACHCRTASTSPVCWLMDGPRIIHHDFSSSLCEIKLKITIYNSSDVSVSVRISTSDSIQPGSSSTSSSVLSANEAGWHDLSLITEMKVTSSISGSGSGIRRPTSPECVPPFIWSGVSSSCVELGPKSTTEVPLLICVFSPGIHDLSNYALHWNYKDVKAGESVLSGTCDGHPYYLTVLQHE</sequence>
<dbReference type="EMBL" id="CP093348">
    <property type="protein sequence ID" value="WOH06237.1"/>
    <property type="molecule type" value="Genomic_DNA"/>
</dbReference>
<dbReference type="PANTHER" id="PTHR12975">
    <property type="entry name" value="TRANSPORT PROTEIN TRAPP"/>
    <property type="match status" value="1"/>
</dbReference>
<reference evidence="3" key="1">
    <citation type="journal article" date="2016" name="Nat. Genet.">
        <title>A high-quality carrot genome assembly provides new insights into carotenoid accumulation and asterid genome evolution.</title>
        <authorList>
            <person name="Iorizzo M."/>
            <person name="Ellison S."/>
            <person name="Senalik D."/>
            <person name="Zeng P."/>
            <person name="Satapoomin P."/>
            <person name="Huang J."/>
            <person name="Bowman M."/>
            <person name="Iovene M."/>
            <person name="Sanseverino W."/>
            <person name="Cavagnaro P."/>
            <person name="Yildiz M."/>
            <person name="Macko-Podgorni A."/>
            <person name="Moranska E."/>
            <person name="Grzebelus E."/>
            <person name="Grzebelus D."/>
            <person name="Ashrafi H."/>
            <person name="Zheng Z."/>
            <person name="Cheng S."/>
            <person name="Spooner D."/>
            <person name="Van Deynze A."/>
            <person name="Simon P."/>
        </authorList>
    </citation>
    <scope>NUCLEOTIDE SEQUENCE</scope>
    <source>
        <tissue evidence="3">Leaf</tissue>
    </source>
</reference>
<feature type="domain" description="TPPC8 first Ig-like" evidence="2">
    <location>
        <begin position="604"/>
        <end position="757"/>
    </location>
</feature>
<dbReference type="GO" id="GO:1990072">
    <property type="term" value="C:TRAPPIII protein complex"/>
    <property type="evidence" value="ECO:0007669"/>
    <property type="project" value="TreeGrafter"/>
</dbReference>
<evidence type="ECO:0008006" key="5">
    <source>
        <dbReference type="Google" id="ProtNLM"/>
    </source>
</evidence>
<evidence type="ECO:0000259" key="1">
    <source>
        <dbReference type="Pfam" id="PF24542"/>
    </source>
</evidence>
<proteinExistence type="predicted"/>
<dbReference type="Pfam" id="PF24545">
    <property type="entry name" value="Ig_TPPC8_1st"/>
    <property type="match status" value="1"/>
</dbReference>